<sequence>MKVKCCTQVFSYQVGALMKRIISWKSQVNMDSDAIDTAELILFLDKLFDSLNSSRRTGPPGKPLKASVTLANSEHVDFWKDAVKILSSMKYFCPKKQKFVSVPSLRNFIHTLNGFVHLSKEILKEHPKKFLTTRTFQQDALENFFGCIRSYSGRENTPSASHFISSYRGYVLCTEFCIH</sequence>
<dbReference type="AlphaFoldDB" id="A0AAR5Q673"/>
<dbReference type="EnsemblMetazoa" id="XM_019913077.1">
    <property type="protein sequence ID" value="XP_019768636.1"/>
    <property type="gene ID" value="LOC109543387"/>
</dbReference>
<keyword evidence="3" id="KW-1185">Reference proteome</keyword>
<accession>A0AAR5Q673</accession>
<feature type="domain" description="Transposable element P transposase-like RNase H C-terminal" evidence="1">
    <location>
        <begin position="138"/>
        <end position="168"/>
    </location>
</feature>
<name>A0AAR5Q673_DENPD</name>
<evidence type="ECO:0000313" key="3">
    <source>
        <dbReference type="Proteomes" id="UP000019118"/>
    </source>
</evidence>
<organism evidence="2 3">
    <name type="scientific">Dendroctonus ponderosae</name>
    <name type="common">Mountain pine beetle</name>
    <dbReference type="NCBI Taxonomy" id="77166"/>
    <lineage>
        <taxon>Eukaryota</taxon>
        <taxon>Metazoa</taxon>
        <taxon>Ecdysozoa</taxon>
        <taxon>Arthropoda</taxon>
        <taxon>Hexapoda</taxon>
        <taxon>Insecta</taxon>
        <taxon>Pterygota</taxon>
        <taxon>Neoptera</taxon>
        <taxon>Endopterygota</taxon>
        <taxon>Coleoptera</taxon>
        <taxon>Polyphaga</taxon>
        <taxon>Cucujiformia</taxon>
        <taxon>Curculionidae</taxon>
        <taxon>Scolytinae</taxon>
        <taxon>Dendroctonus</taxon>
    </lineage>
</organism>
<reference evidence="3" key="1">
    <citation type="journal article" date="2013" name="Genome Biol.">
        <title>Draft genome of the mountain pine beetle, Dendroctonus ponderosae Hopkins, a major forest pest.</title>
        <authorList>
            <person name="Keeling C.I."/>
            <person name="Yuen M.M."/>
            <person name="Liao N.Y."/>
            <person name="Docking T.R."/>
            <person name="Chan S.K."/>
            <person name="Taylor G.A."/>
            <person name="Palmquist D.L."/>
            <person name="Jackman S.D."/>
            <person name="Nguyen A."/>
            <person name="Li M."/>
            <person name="Henderson H."/>
            <person name="Janes J.K."/>
            <person name="Zhao Y."/>
            <person name="Pandoh P."/>
            <person name="Moore R."/>
            <person name="Sperling F.A."/>
            <person name="Huber D.P."/>
            <person name="Birol I."/>
            <person name="Jones S.J."/>
            <person name="Bohlmann J."/>
        </authorList>
    </citation>
    <scope>NUCLEOTIDE SEQUENCE</scope>
</reference>
<reference evidence="2" key="2">
    <citation type="submission" date="2024-08" db="UniProtKB">
        <authorList>
            <consortium name="EnsemblMetazoa"/>
        </authorList>
    </citation>
    <scope>IDENTIFICATION</scope>
</reference>
<dbReference type="Proteomes" id="UP000019118">
    <property type="component" value="Unassembled WGS sequence"/>
</dbReference>
<evidence type="ECO:0000313" key="2">
    <source>
        <dbReference type="EnsemblMetazoa" id="XP_019768636.1"/>
    </source>
</evidence>
<proteinExistence type="predicted"/>
<dbReference type="Pfam" id="PF21789">
    <property type="entry name" value="TNP-like_RNaseH_C"/>
    <property type="match status" value="1"/>
</dbReference>
<evidence type="ECO:0000259" key="1">
    <source>
        <dbReference type="Pfam" id="PF21789"/>
    </source>
</evidence>
<dbReference type="InterPro" id="IPR048367">
    <property type="entry name" value="TNP-like_RNaseH_C"/>
</dbReference>
<protein>
    <recommendedName>
        <fullName evidence="1">Transposable element P transposase-like RNase H C-terminal domain-containing protein</fullName>
    </recommendedName>
</protein>